<gene>
    <name evidence="3" type="ORF">DW789_01190</name>
    <name evidence="2" type="ORF">DXB87_06120</name>
</gene>
<protein>
    <submittedName>
        <fullName evidence="2">Carboxypeptidase-like regulatory domain-containing protein</fullName>
    </submittedName>
</protein>
<dbReference type="AlphaFoldDB" id="A0A3E4ZAF6"/>
<dbReference type="EMBL" id="QSJG01000001">
    <property type="protein sequence ID" value="RHD59119.1"/>
    <property type="molecule type" value="Genomic_DNA"/>
</dbReference>
<accession>A0A3E4ZAF6</accession>
<dbReference type="Proteomes" id="UP000260814">
    <property type="component" value="Unassembled WGS sequence"/>
</dbReference>
<reference evidence="4 5" key="1">
    <citation type="submission" date="2018-08" db="EMBL/GenBank/DDBJ databases">
        <title>A genome reference for cultivated species of the human gut microbiota.</title>
        <authorList>
            <person name="Zou Y."/>
            <person name="Xue W."/>
            <person name="Luo G."/>
        </authorList>
    </citation>
    <scope>NUCLEOTIDE SEQUENCE [LARGE SCALE GENOMIC DNA]</scope>
    <source>
        <strain evidence="3 5">AM31-10</strain>
        <strain evidence="2 4">OM06-2</strain>
    </source>
</reference>
<sequence length="285" mass="32635">MKSKWLFLLLWMCVIVRPEAWGQEVKSANTVAEEWIQVSSSSATVLQWFEWIEKSTGIVLSYNPAQMELGDVCRIEHGGKMTVETLVRRILSGYQMKIAVVPPRKLVIHARKIESYDVSGTVSEEDSEERLYGAVVTLEDKDGKQWNTISNGKGIFRLHVPEGTYTLKTSYMGYAPQSQSVRVTRDCFVRTCLKPLLFEIEEVTVESGKRENELGELTPSNLMAFSGGDLFSQIWILPGGLLPWLARILWLMEEDMMKISYCWMACRFFIPDISVRFYLCSMEMP</sequence>
<evidence type="ECO:0000313" key="5">
    <source>
        <dbReference type="Proteomes" id="UP000284361"/>
    </source>
</evidence>
<dbReference type="Proteomes" id="UP000284361">
    <property type="component" value="Unassembled WGS sequence"/>
</dbReference>
<dbReference type="Pfam" id="PF13715">
    <property type="entry name" value="CarbopepD_reg_2"/>
    <property type="match status" value="1"/>
</dbReference>
<comment type="caution">
    <text evidence="2">The sequence shown here is derived from an EMBL/GenBank/DDBJ whole genome shotgun (WGS) entry which is preliminary data.</text>
</comment>
<dbReference type="GO" id="GO:0004180">
    <property type="term" value="F:carboxypeptidase activity"/>
    <property type="evidence" value="ECO:0007669"/>
    <property type="project" value="UniProtKB-KW"/>
</dbReference>
<evidence type="ECO:0000313" key="2">
    <source>
        <dbReference type="EMBL" id="RGM92038.1"/>
    </source>
</evidence>
<keyword evidence="2" id="KW-0121">Carboxypeptidase</keyword>
<keyword evidence="2" id="KW-0645">Protease</keyword>
<feature type="chain" id="PRO_5036081319" evidence="1">
    <location>
        <begin position="23"/>
        <end position="285"/>
    </location>
</feature>
<evidence type="ECO:0000313" key="4">
    <source>
        <dbReference type="Proteomes" id="UP000260814"/>
    </source>
</evidence>
<keyword evidence="2" id="KW-0378">Hydrolase</keyword>
<evidence type="ECO:0000313" key="3">
    <source>
        <dbReference type="EMBL" id="RHD59119.1"/>
    </source>
</evidence>
<keyword evidence="1" id="KW-0732">Signal</keyword>
<dbReference type="RefSeq" id="WP_117701411.1">
    <property type="nucleotide sequence ID" value="NZ_JAQEYB010000031.1"/>
</dbReference>
<name>A0A3E4ZAF6_9BACT</name>
<dbReference type="Gene3D" id="2.60.40.1120">
    <property type="entry name" value="Carboxypeptidase-like, regulatory domain"/>
    <property type="match status" value="1"/>
</dbReference>
<dbReference type="InterPro" id="IPR008969">
    <property type="entry name" value="CarboxyPept-like_regulatory"/>
</dbReference>
<organism evidence="2 4">
    <name type="scientific">Phocaeicola plebeius</name>
    <dbReference type="NCBI Taxonomy" id="310297"/>
    <lineage>
        <taxon>Bacteria</taxon>
        <taxon>Pseudomonadati</taxon>
        <taxon>Bacteroidota</taxon>
        <taxon>Bacteroidia</taxon>
        <taxon>Bacteroidales</taxon>
        <taxon>Bacteroidaceae</taxon>
        <taxon>Phocaeicola</taxon>
    </lineage>
</organism>
<feature type="signal peptide" evidence="1">
    <location>
        <begin position="1"/>
        <end position="22"/>
    </location>
</feature>
<proteinExistence type="predicted"/>
<evidence type="ECO:0000256" key="1">
    <source>
        <dbReference type="SAM" id="SignalP"/>
    </source>
</evidence>
<dbReference type="EMBL" id="QSTW01000005">
    <property type="protein sequence ID" value="RGM92038.1"/>
    <property type="molecule type" value="Genomic_DNA"/>
</dbReference>
<dbReference type="SUPFAM" id="SSF49464">
    <property type="entry name" value="Carboxypeptidase regulatory domain-like"/>
    <property type="match status" value="1"/>
</dbReference>